<evidence type="ECO:0000256" key="2">
    <source>
        <dbReference type="SAM" id="SignalP"/>
    </source>
</evidence>
<feature type="domain" description="DUF305" evidence="3">
    <location>
        <begin position="136"/>
        <end position="196"/>
    </location>
</feature>
<dbReference type="InterPro" id="IPR012347">
    <property type="entry name" value="Ferritin-like"/>
</dbReference>
<dbReference type="InterPro" id="IPR005183">
    <property type="entry name" value="DUF305_CopM-like"/>
</dbReference>
<sequence length="200" mass="21883">MRRLLLCLAFSSLAFAQTHDHSPPPSAPSTSAPVASHDHSVLGGELMASLERLDGRTFDRAFLSLMIAHHEAANAMSEDVSKSAQDAKVRTWANEVLLAQRGEVREMRAMLGDFDLGGVDEARYAAMAADMKPMVDEVRTARQLDDAWVSGMARHHALGIVMATVALSKSDNTLIQLLARNIILLQSRQLAEYRAWTADS</sequence>
<feature type="domain" description="DUF305" evidence="3">
    <location>
        <begin position="39"/>
        <end position="111"/>
    </location>
</feature>
<evidence type="ECO:0000313" key="4">
    <source>
        <dbReference type="EMBL" id="PYE51888.1"/>
    </source>
</evidence>
<dbReference type="Proteomes" id="UP000248326">
    <property type="component" value="Unassembled WGS sequence"/>
</dbReference>
<keyword evidence="2" id="KW-0732">Signal</keyword>
<evidence type="ECO:0000259" key="3">
    <source>
        <dbReference type="Pfam" id="PF03713"/>
    </source>
</evidence>
<evidence type="ECO:0000313" key="5">
    <source>
        <dbReference type="Proteomes" id="UP000248326"/>
    </source>
</evidence>
<organism evidence="4 5">
    <name type="scientific">Deinococcus yavapaiensis KR-236</name>
    <dbReference type="NCBI Taxonomy" id="694435"/>
    <lineage>
        <taxon>Bacteria</taxon>
        <taxon>Thermotogati</taxon>
        <taxon>Deinococcota</taxon>
        <taxon>Deinococci</taxon>
        <taxon>Deinococcales</taxon>
        <taxon>Deinococcaceae</taxon>
        <taxon>Deinococcus</taxon>
    </lineage>
</organism>
<dbReference type="OrthoDB" id="8603558at2"/>
<dbReference type="Gene3D" id="1.20.1260.10">
    <property type="match status" value="2"/>
</dbReference>
<gene>
    <name evidence="4" type="ORF">DES52_11489</name>
</gene>
<feature type="signal peptide" evidence="2">
    <location>
        <begin position="1"/>
        <end position="16"/>
    </location>
</feature>
<dbReference type="PANTHER" id="PTHR36933">
    <property type="entry name" value="SLL0788 PROTEIN"/>
    <property type="match status" value="1"/>
</dbReference>
<dbReference type="Pfam" id="PF03713">
    <property type="entry name" value="DUF305"/>
    <property type="match status" value="2"/>
</dbReference>
<proteinExistence type="predicted"/>
<dbReference type="RefSeq" id="WP_110887914.1">
    <property type="nucleotide sequence ID" value="NZ_QJSX01000014.1"/>
</dbReference>
<protein>
    <submittedName>
        <fullName evidence="4">Uncharacterized protein (DUF305 family)</fullName>
    </submittedName>
</protein>
<keyword evidence="5" id="KW-1185">Reference proteome</keyword>
<dbReference type="EMBL" id="QJSX01000014">
    <property type="protein sequence ID" value="PYE51888.1"/>
    <property type="molecule type" value="Genomic_DNA"/>
</dbReference>
<feature type="chain" id="PRO_5016381279" evidence="2">
    <location>
        <begin position="17"/>
        <end position="200"/>
    </location>
</feature>
<feature type="region of interest" description="Disordered" evidence="1">
    <location>
        <begin position="18"/>
        <end position="37"/>
    </location>
</feature>
<comment type="caution">
    <text evidence="4">The sequence shown here is derived from an EMBL/GenBank/DDBJ whole genome shotgun (WGS) entry which is preliminary data.</text>
</comment>
<evidence type="ECO:0000256" key="1">
    <source>
        <dbReference type="SAM" id="MobiDB-lite"/>
    </source>
</evidence>
<name>A0A318S4A6_9DEIO</name>
<dbReference type="PANTHER" id="PTHR36933:SF1">
    <property type="entry name" value="SLL0788 PROTEIN"/>
    <property type="match status" value="1"/>
</dbReference>
<dbReference type="AlphaFoldDB" id="A0A318S4A6"/>
<reference evidence="4 5" key="1">
    <citation type="submission" date="2018-06" db="EMBL/GenBank/DDBJ databases">
        <title>Genomic Encyclopedia of Type Strains, Phase IV (KMG-IV): sequencing the most valuable type-strain genomes for metagenomic binning, comparative biology and taxonomic classification.</title>
        <authorList>
            <person name="Goeker M."/>
        </authorList>
    </citation>
    <scope>NUCLEOTIDE SEQUENCE [LARGE SCALE GENOMIC DNA]</scope>
    <source>
        <strain evidence="4 5">DSM 18048</strain>
    </source>
</reference>
<accession>A0A318S4A6</accession>